<name>A0A6A6FMG7_9PEZI</name>
<organism evidence="2 3">
    <name type="scientific">Cercospora zeae-maydis SCOH1-5</name>
    <dbReference type="NCBI Taxonomy" id="717836"/>
    <lineage>
        <taxon>Eukaryota</taxon>
        <taxon>Fungi</taxon>
        <taxon>Dikarya</taxon>
        <taxon>Ascomycota</taxon>
        <taxon>Pezizomycotina</taxon>
        <taxon>Dothideomycetes</taxon>
        <taxon>Dothideomycetidae</taxon>
        <taxon>Mycosphaerellales</taxon>
        <taxon>Mycosphaerellaceae</taxon>
        <taxon>Cercospora</taxon>
    </lineage>
</organism>
<sequence length="666" mass="73906">MATAINSTASALPVVGPDESSVNALSGRVDEDMVDSEYILCQDWGTIKCDSGGEAGVGGNCDRSSPGDMLLAHHLEDIEHASRNLRPQQSTKRFRDPCYDLDDSGDYDPAVQERLHRQRQRRIRAKTRLTEYSAGDQVCYGERGLDELATETEHLRSHGDQYPQDTEKPKIVLHVKSEQGKRKLKGLVLSSTKVIDLDVKGYALRRRALGEPGQNTADITVRSERNDLFGHPIARGCHECAELHDECSLLHDETTWPCSHCRIEGNDCRLITLPLRLKACKPCGGRREPCSYTYTRNHGASCQQCAAVGIPCVAGPAKDFIRSRIRYPAPEEHPDTQDYTAKGLSPSLQLLKKAHNSKRRRKPPEDCLECSESSESCRYQLDNTEQYSTGCMRCQDNGLSCTIREKLPMALVNDSPQTEVQAPWIGGLSGEEAEVAQSKENPPERPSRTQLNASIRKIETSFTYPILFDCDNAAQSGTGQGCLFCASPEAAILGFGLRETQIVDHRDNRLCREVPTRMNPTSICTMCTTSRLGVLACEKHDIRPIIGVYNCERIGAKFDEDLDVRCVKQLEDLCTICPLRAVYECAAEPSSMERGAGCGLKLCETCALTMEMEHGGDLRHTLASLPSRVGEMLQLRADCELLREDGAMERHLERLSIILLATNNSF</sequence>
<accession>A0A6A6FMG7</accession>
<feature type="region of interest" description="Disordered" evidence="1">
    <location>
        <begin position="1"/>
        <end position="27"/>
    </location>
</feature>
<evidence type="ECO:0000256" key="1">
    <source>
        <dbReference type="SAM" id="MobiDB-lite"/>
    </source>
</evidence>
<dbReference type="EMBL" id="ML992667">
    <property type="protein sequence ID" value="KAF2214603.1"/>
    <property type="molecule type" value="Genomic_DNA"/>
</dbReference>
<evidence type="ECO:0000313" key="2">
    <source>
        <dbReference type="EMBL" id="KAF2214603.1"/>
    </source>
</evidence>
<dbReference type="Proteomes" id="UP000799539">
    <property type="component" value="Unassembled WGS sequence"/>
</dbReference>
<dbReference type="OrthoDB" id="3644527at2759"/>
<reference evidence="2" key="1">
    <citation type="journal article" date="2020" name="Stud. Mycol.">
        <title>101 Dothideomycetes genomes: a test case for predicting lifestyles and emergence of pathogens.</title>
        <authorList>
            <person name="Haridas S."/>
            <person name="Albert R."/>
            <person name="Binder M."/>
            <person name="Bloem J."/>
            <person name="Labutti K."/>
            <person name="Salamov A."/>
            <person name="Andreopoulos B."/>
            <person name="Baker S."/>
            <person name="Barry K."/>
            <person name="Bills G."/>
            <person name="Bluhm B."/>
            <person name="Cannon C."/>
            <person name="Castanera R."/>
            <person name="Culley D."/>
            <person name="Daum C."/>
            <person name="Ezra D."/>
            <person name="Gonzalez J."/>
            <person name="Henrissat B."/>
            <person name="Kuo A."/>
            <person name="Liang C."/>
            <person name="Lipzen A."/>
            <person name="Lutzoni F."/>
            <person name="Magnuson J."/>
            <person name="Mondo S."/>
            <person name="Nolan M."/>
            <person name="Ohm R."/>
            <person name="Pangilinan J."/>
            <person name="Park H.-J."/>
            <person name="Ramirez L."/>
            <person name="Alfaro M."/>
            <person name="Sun H."/>
            <person name="Tritt A."/>
            <person name="Yoshinaga Y."/>
            <person name="Zwiers L.-H."/>
            <person name="Turgeon B."/>
            <person name="Goodwin S."/>
            <person name="Spatafora J."/>
            <person name="Crous P."/>
            <person name="Grigoriev I."/>
        </authorList>
    </citation>
    <scope>NUCLEOTIDE SEQUENCE</scope>
    <source>
        <strain evidence="2">SCOH1-5</strain>
    </source>
</reference>
<dbReference type="AlphaFoldDB" id="A0A6A6FMG7"/>
<keyword evidence="3" id="KW-1185">Reference proteome</keyword>
<evidence type="ECO:0008006" key="4">
    <source>
        <dbReference type="Google" id="ProtNLM"/>
    </source>
</evidence>
<evidence type="ECO:0000313" key="3">
    <source>
        <dbReference type="Proteomes" id="UP000799539"/>
    </source>
</evidence>
<feature type="compositionally biased region" description="Polar residues" evidence="1">
    <location>
        <begin position="1"/>
        <end position="10"/>
    </location>
</feature>
<proteinExistence type="predicted"/>
<protein>
    <recommendedName>
        <fullName evidence="4">Zn(2)-C6 fungal-type domain-containing protein</fullName>
    </recommendedName>
</protein>
<gene>
    <name evidence="2" type="ORF">CERZMDRAFT_94996</name>
</gene>